<proteinExistence type="predicted"/>
<evidence type="ECO:0000256" key="2">
    <source>
        <dbReference type="SAM" id="SignalP"/>
    </source>
</evidence>
<dbReference type="EMBL" id="UGQL01000001">
    <property type="protein sequence ID" value="STZ26677.1"/>
    <property type="molecule type" value="Genomic_DNA"/>
</dbReference>
<sequence>MKHYLIWLFFCCSTVVMAQESYTKWIKQAEDLVEKEEETSRKEALLLYQKAFTQFPDRIAVDDLYEGAVLASTLQENDLAFTYLNQLLGEKKDGNGFPGWMNIVHEDAIEECKNLLTDPRWKVLVAEATKRKKQLNLILQKEEKAFFQTKKQDFNGITDGKKLYEMLKYDTPYLPKDQRDYSIGFQINDTTKTSYYIHLPKNYNPAKSYPLLFFLHGGVRYSSLLEFQTAEMTLGGWNRFYTKYADEHEVILVFPRANKQFNWMTSDAGFFMIPSILKNIKETIHIDDDKVFLAGHSNGATGVFSYLMKQATPFAGFYGFNTHPKVYTGGTFVANIKNRNFISFSTDQDYYYPPNANDDLTALMQGMGADYKEYRYKGFPHWFPEFDESEPAYQLLFADLMQRKREPFPSSLTWEFDDEANGSVDWLQEIKLDTLASKADWQSTLNFKITKWLEYASDDDDDDTMEEVVVDEDAFDFPRASGKVVAQYKDNVFHLTTSRIQSLAIAISPEMVNMKKRIKVYVNGQLYFNKKGSECFFAFEIVCSFLKENYY</sequence>
<dbReference type="InterPro" id="IPR029058">
    <property type="entry name" value="AB_hydrolase_fold"/>
</dbReference>
<gene>
    <name evidence="3" type="ORF">NCTC11179_00199</name>
</gene>
<dbReference type="Gene3D" id="3.40.50.1820">
    <property type="entry name" value="alpha/beta hydrolase"/>
    <property type="match status" value="1"/>
</dbReference>
<dbReference type="AlphaFoldDB" id="A0A378RKJ3"/>
<feature type="signal peptide" evidence="2">
    <location>
        <begin position="1"/>
        <end position="18"/>
    </location>
</feature>
<dbReference type="PANTHER" id="PTHR43037:SF1">
    <property type="entry name" value="BLL1128 PROTEIN"/>
    <property type="match status" value="1"/>
</dbReference>
<reference evidence="3 4" key="1">
    <citation type="submission" date="2018-06" db="EMBL/GenBank/DDBJ databases">
        <authorList>
            <consortium name="Pathogen Informatics"/>
            <person name="Doyle S."/>
        </authorList>
    </citation>
    <scope>NUCLEOTIDE SEQUENCE [LARGE SCALE GENOMIC DNA]</scope>
    <source>
        <strain evidence="3 4">NCTC11179</strain>
    </source>
</reference>
<evidence type="ECO:0000313" key="3">
    <source>
        <dbReference type="EMBL" id="STZ26677.1"/>
    </source>
</evidence>
<dbReference type="RefSeq" id="WP_236594038.1">
    <property type="nucleotide sequence ID" value="NZ_CP068107.1"/>
</dbReference>
<keyword evidence="1 2" id="KW-0732">Signal</keyword>
<dbReference type="Proteomes" id="UP000255024">
    <property type="component" value="Unassembled WGS sequence"/>
</dbReference>
<protein>
    <submittedName>
        <fullName evidence="3">Poly(3-hydroxybutyrate) depolymerase</fullName>
    </submittedName>
</protein>
<dbReference type="SUPFAM" id="SSF53474">
    <property type="entry name" value="alpha/beta-Hydrolases"/>
    <property type="match status" value="1"/>
</dbReference>
<dbReference type="PANTHER" id="PTHR43037">
    <property type="entry name" value="UNNAMED PRODUCT-RELATED"/>
    <property type="match status" value="1"/>
</dbReference>
<organism evidence="3 4">
    <name type="scientific">Myroides odoratus</name>
    <name type="common">Flavobacterium odoratum</name>
    <dbReference type="NCBI Taxonomy" id="256"/>
    <lineage>
        <taxon>Bacteria</taxon>
        <taxon>Pseudomonadati</taxon>
        <taxon>Bacteroidota</taxon>
        <taxon>Flavobacteriia</taxon>
        <taxon>Flavobacteriales</taxon>
        <taxon>Flavobacteriaceae</taxon>
        <taxon>Myroides</taxon>
    </lineage>
</organism>
<feature type="chain" id="PRO_5016756169" evidence="2">
    <location>
        <begin position="19"/>
        <end position="551"/>
    </location>
</feature>
<dbReference type="InterPro" id="IPR050955">
    <property type="entry name" value="Plant_Biomass_Hydrol_Est"/>
</dbReference>
<accession>A0A378RKJ3</accession>
<name>A0A378RKJ3_MYROD</name>
<evidence type="ECO:0000313" key="4">
    <source>
        <dbReference type="Proteomes" id="UP000255024"/>
    </source>
</evidence>
<evidence type="ECO:0000256" key="1">
    <source>
        <dbReference type="ARBA" id="ARBA00022729"/>
    </source>
</evidence>
<keyword evidence="4" id="KW-1185">Reference proteome</keyword>